<sequence length="773" mass="85013">MFKEVGKNIQRVDGYSLVKGNPVFTDDIDLKDMLFIKFLRSPHPHAVIKSIDTREAEKMAGVALVLTHQNTPRVPHTTAGQGYPEPSPYDSVMFPRKMRFVGDRVACVAAESPEIALDAVKKIDVEYKILSPVFNPEDALKDGAPIIHDEKDSSGILDPKHNLVGEVEVNVGNLDAGFGEADVVLENRYEAHYAQHTPIEPHIVITYLDENGRLVIRTSTQVPFHVRRICANVLGISIRKIRVIKPRIGGAFGTKQEVYLEYIAAYVTLQTERPAKFELTRSEEFTSRTRHPIITVLKVGARKDGTLTAIDMRILSNTGAYGSHATTVMYNTGSKVLPLYRCPNVRFEGKVVYTNLPVAGAYRGYGATQGYFATESMLDEIAEKIGMAPVDLRRKIHIKEGETSPIFDALGEGKKGIPQVISSSKLPLCIEEGFKLIKWKKKPKEEGKMKRGYGCAIMMQGSGIPAVDMGAATIKMNEDGSFNLLVGATDLGTGSDTILAQIAAETLKVPTERIIVYSSDTDFTPFDVGAYASSTTYISGGAVLKTARKVLEEIILIGEKMLNESKENLKVENGKVVSKKTNSSVTYREIACNALYETNQHQIIASMSHISHKSPPPFAAHFVEILINRGTGKIKVEKYVACVDCGTAINPKLAEGQVEGSIINGISYALTEEFIFNKNGKMRNASFRDYKIFTAMDIPEMKVVLIPSHEPSGPFGAKSVGEVCINGPCPAIANAIYDAVGVRIRKTPFTPERVLKAMGEIEHLKDIHKMENY</sequence>
<feature type="domain" description="Aldehyde oxidase/xanthine dehydrogenase a/b hammerhead" evidence="3">
    <location>
        <begin position="19"/>
        <end position="131"/>
    </location>
</feature>
<evidence type="ECO:0000256" key="2">
    <source>
        <dbReference type="ARBA" id="ARBA00023002"/>
    </source>
</evidence>
<dbReference type="SMART" id="SM01008">
    <property type="entry name" value="Ald_Xan_dh_C"/>
    <property type="match status" value="1"/>
</dbReference>
<dbReference type="InterPro" id="IPR036856">
    <property type="entry name" value="Ald_Oxase/Xan_DH_a/b_sf"/>
</dbReference>
<dbReference type="PANTHER" id="PTHR11908:SF132">
    <property type="entry name" value="ALDEHYDE OXIDASE 1-RELATED"/>
    <property type="match status" value="1"/>
</dbReference>
<dbReference type="Gene3D" id="3.90.1170.50">
    <property type="entry name" value="Aldehyde oxidase/xanthine dehydrogenase, a/b hammerhead"/>
    <property type="match status" value="1"/>
</dbReference>
<dbReference type="GO" id="GO:0005506">
    <property type="term" value="F:iron ion binding"/>
    <property type="evidence" value="ECO:0007669"/>
    <property type="project" value="InterPro"/>
</dbReference>
<dbReference type="Gene3D" id="3.30.365.10">
    <property type="entry name" value="Aldehyde oxidase/xanthine dehydrogenase, molybdopterin binding domain"/>
    <property type="match status" value="4"/>
</dbReference>
<keyword evidence="1" id="KW-0500">Molybdenum</keyword>
<dbReference type="PANTHER" id="PTHR11908">
    <property type="entry name" value="XANTHINE DEHYDROGENASE"/>
    <property type="match status" value="1"/>
</dbReference>
<dbReference type="Pfam" id="PF02738">
    <property type="entry name" value="MoCoBD_1"/>
    <property type="match status" value="1"/>
</dbReference>
<gene>
    <name evidence="4" type="ORF">CH333_10540</name>
</gene>
<comment type="caution">
    <text evidence="4">The sequence shown here is derived from an EMBL/GenBank/DDBJ whole genome shotgun (WGS) entry which is preliminary data.</text>
</comment>
<dbReference type="SUPFAM" id="SSF56003">
    <property type="entry name" value="Molybdenum cofactor-binding domain"/>
    <property type="match status" value="1"/>
</dbReference>
<dbReference type="InterPro" id="IPR016208">
    <property type="entry name" value="Ald_Oxase/xanthine_DH-like"/>
</dbReference>
<name>A0A235BMW1_UNCW3</name>
<dbReference type="Proteomes" id="UP000215215">
    <property type="component" value="Unassembled WGS sequence"/>
</dbReference>
<organism evidence="4 5">
    <name type="scientific">candidate division WOR-3 bacterium JGI_Cruoil_03_44_89</name>
    <dbReference type="NCBI Taxonomy" id="1973748"/>
    <lineage>
        <taxon>Bacteria</taxon>
        <taxon>Bacteria division WOR-3</taxon>
    </lineage>
</organism>
<keyword evidence="2" id="KW-0560">Oxidoreductase</keyword>
<dbReference type="EMBL" id="NOZQ01000229">
    <property type="protein sequence ID" value="OYD13648.1"/>
    <property type="molecule type" value="Genomic_DNA"/>
</dbReference>
<dbReference type="InterPro" id="IPR037165">
    <property type="entry name" value="AldOxase/xan_DH_Mopterin-bd_sf"/>
</dbReference>
<dbReference type="Pfam" id="PF01315">
    <property type="entry name" value="Ald_Xan_dh_C"/>
    <property type="match status" value="1"/>
</dbReference>
<dbReference type="InterPro" id="IPR046867">
    <property type="entry name" value="AldOxase/xan_DH_MoCoBD2"/>
</dbReference>
<reference evidence="4 5" key="1">
    <citation type="submission" date="2017-07" db="EMBL/GenBank/DDBJ databases">
        <title>Recovery of genomes from metagenomes via a dereplication, aggregation, and scoring strategy.</title>
        <authorList>
            <person name="Sieber C.M."/>
            <person name="Probst A.J."/>
            <person name="Sharrar A."/>
            <person name="Thomas B.C."/>
            <person name="Hess M."/>
            <person name="Tringe S.G."/>
            <person name="Banfield J.F."/>
        </authorList>
    </citation>
    <scope>NUCLEOTIDE SEQUENCE [LARGE SCALE GENOMIC DNA]</scope>
    <source>
        <strain evidence="4">JGI_Cruoil_03_44_89</strain>
    </source>
</reference>
<evidence type="ECO:0000259" key="3">
    <source>
        <dbReference type="SMART" id="SM01008"/>
    </source>
</evidence>
<dbReference type="Pfam" id="PF20256">
    <property type="entry name" value="MoCoBD_2"/>
    <property type="match status" value="1"/>
</dbReference>
<evidence type="ECO:0000256" key="1">
    <source>
        <dbReference type="ARBA" id="ARBA00022505"/>
    </source>
</evidence>
<dbReference type="InterPro" id="IPR008274">
    <property type="entry name" value="AldOxase/xan_DH_MoCoBD1"/>
</dbReference>
<dbReference type="SUPFAM" id="SSF54665">
    <property type="entry name" value="CO dehydrogenase molybdoprotein N-domain-like"/>
    <property type="match status" value="1"/>
</dbReference>
<evidence type="ECO:0000313" key="5">
    <source>
        <dbReference type="Proteomes" id="UP000215215"/>
    </source>
</evidence>
<proteinExistence type="predicted"/>
<dbReference type="InterPro" id="IPR000674">
    <property type="entry name" value="Ald_Oxase/Xan_DH_a/b"/>
</dbReference>
<protein>
    <submittedName>
        <fullName evidence="4">Aldehyde oxidase</fullName>
    </submittedName>
</protein>
<dbReference type="AlphaFoldDB" id="A0A235BMW1"/>
<accession>A0A235BMW1</accession>
<evidence type="ECO:0000313" key="4">
    <source>
        <dbReference type="EMBL" id="OYD13648.1"/>
    </source>
</evidence>
<dbReference type="GO" id="GO:0016491">
    <property type="term" value="F:oxidoreductase activity"/>
    <property type="evidence" value="ECO:0007669"/>
    <property type="project" value="UniProtKB-KW"/>
</dbReference>